<dbReference type="AlphaFoldDB" id="A0A0A9AQ15"/>
<reference evidence="2" key="1">
    <citation type="submission" date="2014-09" db="EMBL/GenBank/DDBJ databases">
        <authorList>
            <person name="Magalhaes I.L.F."/>
            <person name="Oliveira U."/>
            <person name="Santos F.R."/>
            <person name="Vidigal T.H.D.A."/>
            <person name="Brescovit A.D."/>
            <person name="Santos A.J."/>
        </authorList>
    </citation>
    <scope>NUCLEOTIDE SEQUENCE</scope>
    <source>
        <tissue evidence="2">Shoot tissue taken approximately 20 cm above the soil surface</tissue>
    </source>
</reference>
<accession>A0A0A9AQ15</accession>
<dbReference type="EMBL" id="GBRH01244066">
    <property type="protein sequence ID" value="JAD53829.1"/>
    <property type="molecule type" value="Transcribed_RNA"/>
</dbReference>
<feature type="compositionally biased region" description="Polar residues" evidence="1">
    <location>
        <begin position="1"/>
        <end position="16"/>
    </location>
</feature>
<feature type="region of interest" description="Disordered" evidence="1">
    <location>
        <begin position="1"/>
        <end position="21"/>
    </location>
</feature>
<proteinExistence type="predicted"/>
<evidence type="ECO:0000256" key="1">
    <source>
        <dbReference type="SAM" id="MobiDB-lite"/>
    </source>
</evidence>
<protein>
    <submittedName>
        <fullName evidence="2">Uncharacterized protein</fullName>
    </submittedName>
</protein>
<organism evidence="2">
    <name type="scientific">Arundo donax</name>
    <name type="common">Giant reed</name>
    <name type="synonym">Donax arundinaceus</name>
    <dbReference type="NCBI Taxonomy" id="35708"/>
    <lineage>
        <taxon>Eukaryota</taxon>
        <taxon>Viridiplantae</taxon>
        <taxon>Streptophyta</taxon>
        <taxon>Embryophyta</taxon>
        <taxon>Tracheophyta</taxon>
        <taxon>Spermatophyta</taxon>
        <taxon>Magnoliopsida</taxon>
        <taxon>Liliopsida</taxon>
        <taxon>Poales</taxon>
        <taxon>Poaceae</taxon>
        <taxon>PACMAD clade</taxon>
        <taxon>Arundinoideae</taxon>
        <taxon>Arundineae</taxon>
        <taxon>Arundo</taxon>
    </lineage>
</organism>
<sequence length="44" mass="5098">MQNETSFVQKVQMHTNKSSKHTVCIRTKRVSVSHSKNTFSIKYA</sequence>
<name>A0A0A9AQ15_ARUDO</name>
<reference evidence="2" key="2">
    <citation type="journal article" date="2015" name="Data Brief">
        <title>Shoot transcriptome of the giant reed, Arundo donax.</title>
        <authorList>
            <person name="Barrero R.A."/>
            <person name="Guerrero F.D."/>
            <person name="Moolhuijzen P."/>
            <person name="Goolsby J.A."/>
            <person name="Tidwell J."/>
            <person name="Bellgard S.E."/>
            <person name="Bellgard M.I."/>
        </authorList>
    </citation>
    <scope>NUCLEOTIDE SEQUENCE</scope>
    <source>
        <tissue evidence="2">Shoot tissue taken approximately 20 cm above the soil surface</tissue>
    </source>
</reference>
<evidence type="ECO:0000313" key="2">
    <source>
        <dbReference type="EMBL" id="JAD53829.1"/>
    </source>
</evidence>